<evidence type="ECO:0000256" key="1">
    <source>
        <dbReference type="ARBA" id="ARBA00004123"/>
    </source>
</evidence>
<evidence type="ECO:0000256" key="7">
    <source>
        <dbReference type="ARBA" id="ARBA00023163"/>
    </source>
</evidence>
<dbReference type="FunFam" id="3.30.160.60:FF:001282">
    <property type="entry name" value="Zinc finger and BTB domain-containing protein 41"/>
    <property type="match status" value="1"/>
</dbReference>
<feature type="domain" description="C2H2-type" evidence="14">
    <location>
        <begin position="710"/>
        <end position="737"/>
    </location>
</feature>
<feature type="domain" description="C2H2-type" evidence="14">
    <location>
        <begin position="831"/>
        <end position="858"/>
    </location>
</feature>
<dbReference type="FunFam" id="3.30.160.60:FF:002343">
    <property type="entry name" value="Zinc finger protein 33A"/>
    <property type="match status" value="1"/>
</dbReference>
<dbReference type="PROSITE" id="PS50157">
    <property type="entry name" value="ZINC_FINGER_C2H2_2"/>
    <property type="match status" value="12"/>
</dbReference>
<feature type="chain" id="PRO_5025675044" description="Zinc finger and BTB domain-containing protein 41" evidence="12">
    <location>
        <begin position="22"/>
        <end position="1037"/>
    </location>
</feature>
<evidence type="ECO:0000256" key="4">
    <source>
        <dbReference type="ARBA" id="ARBA00022771"/>
    </source>
</evidence>
<feature type="region of interest" description="Disordered" evidence="11">
    <location>
        <begin position="276"/>
        <end position="430"/>
    </location>
</feature>
<dbReference type="Ensembl" id="ENSSAUT00010015719.1">
    <property type="protein sequence ID" value="ENSSAUP00010014814.1"/>
    <property type="gene ID" value="ENSSAUG00010006915.1"/>
</dbReference>
<keyword evidence="4 10" id="KW-0863">Zinc-finger</keyword>
<dbReference type="SUPFAM" id="SSF57667">
    <property type="entry name" value="beta-beta-alpha zinc fingers"/>
    <property type="match status" value="7"/>
</dbReference>
<feature type="domain" description="C2H2-type" evidence="14">
    <location>
        <begin position="738"/>
        <end position="765"/>
    </location>
</feature>
<dbReference type="Gene3D" id="3.30.710.10">
    <property type="entry name" value="Potassium Channel Kv1.1, Chain A"/>
    <property type="match status" value="1"/>
</dbReference>
<keyword evidence="8" id="KW-0539">Nucleus</keyword>
<dbReference type="GO" id="GO:0010468">
    <property type="term" value="P:regulation of gene expression"/>
    <property type="evidence" value="ECO:0007669"/>
    <property type="project" value="TreeGrafter"/>
</dbReference>
<dbReference type="GO" id="GO:0008270">
    <property type="term" value="F:zinc ion binding"/>
    <property type="evidence" value="ECO:0007669"/>
    <property type="project" value="UniProtKB-KW"/>
</dbReference>
<dbReference type="InterPro" id="IPR011333">
    <property type="entry name" value="SKP1/BTB/POZ_sf"/>
</dbReference>
<sequence>MHSFFLFFTFMLTFFYHRVSFMTASSCYYHCCVIKVRDICMPSHLSNSLNTTVLSNLAPNPLLGRVRTDAAYISALFLFLWFSGVIRGSPADAPMKKKPCNPLRPKRSRQPSASNDCGTGPGTVLGSTSDPRNSEAPTESPSQVRHLAMSQHSHHLLKFLNEDRTRQRFCDVSVSVGGKLFSAHKVVLAHGSSYFHAELSKNPATAHVTLDHVEDAVFQLLLGFLYTSECVVAEMDLPALTEAARFLDMMDILKLLCEEGDNNNPEHVIQVQDEIRGSPEVEMTSSDSPAGDTDIQSPSDVPCAMHSSQYSADGSLQTHPAETQQETSAENEKTTSQRPATTRRSARRRRAPTKYQKDNEEYTANTPDEKQRTVPPRVQDKVEETGKVVMENPVPKLDVNQTPKPAQGEGAVEEEEDEEEDGGDLNEDAVAQRKVVEVRAADRSTDQQGSGVGGPEHQAVCEVEVHVPAAGSSTQSPVYPEGLAPVIIQTASKKTLKCPKCDKTFDRAGKYESHTRVHTGEKPFQCDICLQRYSTKSNLTVHKKKHASDAPFQKKEHKCPFCSKLHASKKTLAKHVRRFHPDNIQEFLTKRKKKSEGWKCAICLKTFSRRPHLQEHMILHTQDRPFKCSFCDEYFKSRFARLKHQEKYHLGPFPCEICGRQFNDTGNRKRHVECTHGGKRKWTCSFCGKSVRERTTLREHLRIHSGEKPHLCSICGQSFRHGSSYRLHLRVHHDDKRYECDQCGKTFIRHDHLTKHQKIHSGEKAHQCEECGKCFRRHDHLTVHYKSIHLGEKVWQKYKTAVHQCEVCKKEFKGKSSLEMHFRTHSGEKPHRCTECNQTFRIKKTLTKHMVIHSDARPFNCPHCSATFKRKDKLKYHVDHVHSTRFTEQPLSTLSDVKVVTIPFDEPSKAYRAEPKSALQSTPAPTHVCVPVTLVPVQMAGGAQGDLNAHRASSLSSQTHSVVSMQAEGQQQNSGYQAATDLAFLEKYTLTPQPANIVHPVRPDQMLDPREQSYLGTLLGLDSASSVQNISNSDHTH</sequence>
<keyword evidence="6" id="KW-0805">Transcription regulation</keyword>
<keyword evidence="2" id="KW-0479">Metal-binding</keyword>
<evidence type="ECO:0000313" key="15">
    <source>
        <dbReference type="Ensembl" id="ENSSAUP00010014814.1"/>
    </source>
</evidence>
<gene>
    <name evidence="15" type="primary">ZBTB41</name>
    <name evidence="15" type="synonym">zbtb41</name>
</gene>
<feature type="domain" description="C2H2-type" evidence="14">
    <location>
        <begin position="766"/>
        <end position="794"/>
    </location>
</feature>
<feature type="compositionally biased region" description="Polar residues" evidence="11">
    <location>
        <begin position="306"/>
        <end position="328"/>
    </location>
</feature>
<dbReference type="InParanoid" id="A0A671ULR5"/>
<keyword evidence="3" id="KW-0677">Repeat</keyword>
<feature type="domain" description="BTB" evidence="13">
    <location>
        <begin position="170"/>
        <end position="234"/>
    </location>
</feature>
<dbReference type="OMA" id="MVEKASF"/>
<dbReference type="FunFam" id="3.30.160.60:FF:000624">
    <property type="entry name" value="zinc finger protein 697"/>
    <property type="match status" value="1"/>
</dbReference>
<dbReference type="GeneTree" id="ENSGT00550000075080"/>
<evidence type="ECO:0000256" key="9">
    <source>
        <dbReference type="ARBA" id="ARBA00070983"/>
    </source>
</evidence>
<keyword evidence="12" id="KW-0732">Signal</keyword>
<comment type="subcellular location">
    <subcellularLocation>
        <location evidence="1">Nucleus</location>
    </subcellularLocation>
</comment>
<dbReference type="SMART" id="SM00355">
    <property type="entry name" value="ZnF_C2H2"/>
    <property type="match status" value="13"/>
</dbReference>
<protein>
    <recommendedName>
        <fullName evidence="9">Zinc finger and BTB domain-containing protein 41</fullName>
    </recommendedName>
</protein>
<dbReference type="GO" id="GO:0005634">
    <property type="term" value="C:nucleus"/>
    <property type="evidence" value="ECO:0007669"/>
    <property type="project" value="UniProtKB-SubCell"/>
</dbReference>
<dbReference type="FunCoup" id="A0A671ULR5">
    <property type="interactions" value="935"/>
</dbReference>
<feature type="compositionally biased region" description="Acidic residues" evidence="11">
    <location>
        <begin position="411"/>
        <end position="427"/>
    </location>
</feature>
<evidence type="ECO:0000256" key="2">
    <source>
        <dbReference type="ARBA" id="ARBA00022723"/>
    </source>
</evidence>
<feature type="domain" description="C2H2-type" evidence="14">
    <location>
        <begin position="626"/>
        <end position="654"/>
    </location>
</feature>
<dbReference type="FunFam" id="3.30.160.60:FF:000337">
    <property type="entry name" value="Zinc finger and BTB domain containing 41"/>
    <property type="match status" value="2"/>
</dbReference>
<evidence type="ECO:0000256" key="12">
    <source>
        <dbReference type="SAM" id="SignalP"/>
    </source>
</evidence>
<dbReference type="InterPro" id="IPR013087">
    <property type="entry name" value="Znf_C2H2_type"/>
</dbReference>
<dbReference type="Pfam" id="PF00096">
    <property type="entry name" value="zf-C2H2"/>
    <property type="match status" value="8"/>
</dbReference>
<dbReference type="Proteomes" id="UP000472265">
    <property type="component" value="Chromosome 21"/>
</dbReference>
<name>A0A671ULR5_SPAAU</name>
<feature type="domain" description="C2H2-type" evidence="14">
    <location>
        <begin position="682"/>
        <end position="709"/>
    </location>
</feature>
<dbReference type="SMART" id="SM00225">
    <property type="entry name" value="BTB"/>
    <property type="match status" value="1"/>
</dbReference>
<accession>A0A671ULR5</accession>
<feature type="signal peptide" evidence="12">
    <location>
        <begin position="1"/>
        <end position="21"/>
    </location>
</feature>
<dbReference type="FunFam" id="3.30.160.60:FF:000841">
    <property type="entry name" value="zinc finger and BTB domain-containing protein 41"/>
    <property type="match status" value="1"/>
</dbReference>
<feature type="compositionally biased region" description="Polar residues" evidence="11">
    <location>
        <begin position="283"/>
        <end position="299"/>
    </location>
</feature>
<dbReference type="InterPro" id="IPR000210">
    <property type="entry name" value="BTB/POZ_dom"/>
</dbReference>
<evidence type="ECO:0000256" key="11">
    <source>
        <dbReference type="SAM" id="MobiDB-lite"/>
    </source>
</evidence>
<feature type="compositionally biased region" description="Polar residues" evidence="11">
    <location>
        <begin position="125"/>
        <end position="143"/>
    </location>
</feature>
<feature type="region of interest" description="Disordered" evidence="11">
    <location>
        <begin position="93"/>
        <end position="147"/>
    </location>
</feature>
<dbReference type="AlphaFoldDB" id="A0A671ULR5"/>
<keyword evidence="16" id="KW-1185">Reference proteome</keyword>
<reference evidence="15" key="2">
    <citation type="submission" date="2025-08" db="UniProtKB">
        <authorList>
            <consortium name="Ensembl"/>
        </authorList>
    </citation>
    <scope>IDENTIFICATION</scope>
</reference>
<feature type="domain" description="C2H2-type" evidence="14">
    <location>
        <begin position="524"/>
        <end position="551"/>
    </location>
</feature>
<evidence type="ECO:0000256" key="3">
    <source>
        <dbReference type="ARBA" id="ARBA00022737"/>
    </source>
</evidence>
<feature type="compositionally biased region" description="Basic and acidic residues" evidence="11">
    <location>
        <begin position="367"/>
        <end position="386"/>
    </location>
</feature>
<dbReference type="PROSITE" id="PS00028">
    <property type="entry name" value="ZINC_FINGER_C2H2_1"/>
    <property type="match status" value="12"/>
</dbReference>
<dbReference type="Pfam" id="PF00651">
    <property type="entry name" value="BTB"/>
    <property type="match status" value="1"/>
</dbReference>
<reference evidence="15" key="1">
    <citation type="submission" date="2021-04" db="EMBL/GenBank/DDBJ databases">
        <authorList>
            <consortium name="Wellcome Sanger Institute Data Sharing"/>
        </authorList>
    </citation>
    <scope>NUCLEOTIDE SEQUENCE [LARGE SCALE GENOMIC DNA]</scope>
</reference>
<dbReference type="PANTHER" id="PTHR16515">
    <property type="entry name" value="PR DOMAIN ZINC FINGER PROTEIN"/>
    <property type="match status" value="1"/>
</dbReference>
<dbReference type="PROSITE" id="PS50097">
    <property type="entry name" value="BTB"/>
    <property type="match status" value="1"/>
</dbReference>
<evidence type="ECO:0000256" key="10">
    <source>
        <dbReference type="PROSITE-ProRule" id="PRU00042"/>
    </source>
</evidence>
<feature type="domain" description="C2H2-type" evidence="14">
    <location>
        <begin position="598"/>
        <end position="625"/>
    </location>
</feature>
<feature type="domain" description="C2H2-type" evidence="14">
    <location>
        <begin position="803"/>
        <end position="830"/>
    </location>
</feature>
<proteinExistence type="predicted"/>
<evidence type="ECO:0000259" key="13">
    <source>
        <dbReference type="PROSITE" id="PS50097"/>
    </source>
</evidence>
<feature type="domain" description="C2H2-type" evidence="14">
    <location>
        <begin position="653"/>
        <end position="681"/>
    </location>
</feature>
<feature type="domain" description="C2H2-type" evidence="14">
    <location>
        <begin position="859"/>
        <end position="887"/>
    </location>
</feature>
<evidence type="ECO:0000256" key="6">
    <source>
        <dbReference type="ARBA" id="ARBA00023015"/>
    </source>
</evidence>
<evidence type="ECO:0000259" key="14">
    <source>
        <dbReference type="PROSITE" id="PS50157"/>
    </source>
</evidence>
<dbReference type="Gene3D" id="3.30.160.60">
    <property type="entry name" value="Classic Zinc Finger"/>
    <property type="match status" value="11"/>
</dbReference>
<keyword evidence="7" id="KW-0804">Transcription</keyword>
<dbReference type="PANTHER" id="PTHR16515:SF49">
    <property type="entry name" value="GASTRULA ZINC FINGER PROTEIN XLCGF49.1-LIKE-RELATED"/>
    <property type="match status" value="1"/>
</dbReference>
<keyword evidence="5" id="KW-0862">Zinc</keyword>
<feature type="compositionally biased region" description="Basic residues" evidence="11">
    <location>
        <begin position="96"/>
        <end position="109"/>
    </location>
</feature>
<dbReference type="SUPFAM" id="SSF54695">
    <property type="entry name" value="POZ domain"/>
    <property type="match status" value="1"/>
</dbReference>
<feature type="domain" description="C2H2-type" evidence="14">
    <location>
        <begin position="496"/>
        <end position="523"/>
    </location>
</feature>
<evidence type="ECO:0000313" key="16">
    <source>
        <dbReference type="Proteomes" id="UP000472265"/>
    </source>
</evidence>
<reference evidence="15" key="3">
    <citation type="submission" date="2025-09" db="UniProtKB">
        <authorList>
            <consortium name="Ensembl"/>
        </authorList>
    </citation>
    <scope>IDENTIFICATION</scope>
</reference>
<evidence type="ECO:0000256" key="8">
    <source>
        <dbReference type="ARBA" id="ARBA00023242"/>
    </source>
</evidence>
<dbReference type="FunFam" id="3.30.160.60:FF:001227">
    <property type="entry name" value="Zinc finger and BTB domain containing 41"/>
    <property type="match status" value="1"/>
</dbReference>
<evidence type="ECO:0000256" key="5">
    <source>
        <dbReference type="ARBA" id="ARBA00022833"/>
    </source>
</evidence>
<dbReference type="InterPro" id="IPR036236">
    <property type="entry name" value="Znf_C2H2_sf"/>
</dbReference>
<dbReference type="InterPro" id="IPR050331">
    <property type="entry name" value="Zinc_finger"/>
</dbReference>
<dbReference type="FunFam" id="3.30.160.60:FF:002627">
    <property type="entry name" value="Zinc finger and BTB domain-containing 41"/>
    <property type="match status" value="1"/>
</dbReference>
<organism evidence="15 16">
    <name type="scientific">Sparus aurata</name>
    <name type="common">Gilthead sea bream</name>
    <dbReference type="NCBI Taxonomy" id="8175"/>
    <lineage>
        <taxon>Eukaryota</taxon>
        <taxon>Metazoa</taxon>
        <taxon>Chordata</taxon>
        <taxon>Craniata</taxon>
        <taxon>Vertebrata</taxon>
        <taxon>Euteleostomi</taxon>
        <taxon>Actinopterygii</taxon>
        <taxon>Neopterygii</taxon>
        <taxon>Teleostei</taxon>
        <taxon>Neoteleostei</taxon>
        <taxon>Acanthomorphata</taxon>
        <taxon>Eupercaria</taxon>
        <taxon>Spariformes</taxon>
        <taxon>Sparidae</taxon>
        <taxon>Sparus</taxon>
    </lineage>
</organism>